<evidence type="ECO:0000313" key="3">
    <source>
        <dbReference type="Proteomes" id="UP000250919"/>
    </source>
</evidence>
<gene>
    <name evidence="2" type="ORF">CKY02_16700</name>
    <name evidence="1" type="ORF">GPY48_22220</name>
</gene>
<evidence type="ECO:0000313" key="4">
    <source>
        <dbReference type="Proteomes" id="UP000466619"/>
    </source>
</evidence>
<accession>A0A329X377</accession>
<name>A0A329X377_9GAMM</name>
<dbReference type="Proteomes" id="UP000466619">
    <property type="component" value="Unassembled WGS sequence"/>
</dbReference>
<dbReference type="Pfam" id="PF05488">
    <property type="entry name" value="PAAR_motif"/>
    <property type="match status" value="1"/>
</dbReference>
<reference evidence="2 3" key="2">
    <citation type="journal article" date="2018" name="Int. J. Syst. Evol. Microbiol.">
        <title>Whole-genome-based revisit of Photorhabdus phylogeny: proposal for the elevation of most Photorhabdus subspecies to the species level and description of one novel species Photorhabdus bodei sp. nov., and one novel subspecies Photorhabdus laumondii subsp. clarkei subsp. nov.</title>
        <authorList>
            <person name="Machado R.A.R."/>
            <person name="Wuthrich D."/>
            <person name="Kuhnert P."/>
            <person name="Arce C.C.M."/>
            <person name="Thonen L."/>
            <person name="Ruiz C."/>
            <person name="Zhang X."/>
            <person name="Robert C.A.M."/>
            <person name="Karimi J."/>
            <person name="Kamali S."/>
            <person name="Ma J."/>
            <person name="Bruggmann R."/>
            <person name="Erb M."/>
        </authorList>
    </citation>
    <scope>NUCLEOTIDE SEQUENCE [LARGE SCALE GENOMIC DNA]</scope>
    <source>
        <strain evidence="2 3">LJ24-63</strain>
    </source>
</reference>
<evidence type="ECO:0000313" key="1">
    <source>
        <dbReference type="EMBL" id="NDL05769.1"/>
    </source>
</evidence>
<evidence type="ECO:0000313" key="2">
    <source>
        <dbReference type="EMBL" id="RAX09728.1"/>
    </source>
</evidence>
<dbReference type="AlphaFoldDB" id="A0A329X377"/>
<reference evidence="1 4" key="3">
    <citation type="submission" date="2019-12" db="EMBL/GenBank/DDBJ databases">
        <title>Engineering Photorhabdus to improve their lethality against agricultural pests.</title>
        <authorList>
            <person name="Machado R.A.R."/>
        </authorList>
    </citation>
    <scope>NUCLEOTIDE SEQUENCE [LARGE SCALE GENOMIC DNA]</scope>
    <source>
        <strain evidence="1 4">M-CN4</strain>
    </source>
</reference>
<dbReference type="Proteomes" id="UP000250919">
    <property type="component" value="Unassembled WGS sequence"/>
</dbReference>
<organism evidence="2 3">
    <name type="scientific">Photorhabdus bodei</name>
    <dbReference type="NCBI Taxonomy" id="2029681"/>
    <lineage>
        <taxon>Bacteria</taxon>
        <taxon>Pseudomonadati</taxon>
        <taxon>Pseudomonadota</taxon>
        <taxon>Gammaproteobacteria</taxon>
        <taxon>Enterobacterales</taxon>
        <taxon>Morganellaceae</taxon>
        <taxon>Photorhabdus</taxon>
    </lineage>
</organism>
<proteinExistence type="predicted"/>
<dbReference type="InterPro" id="IPR008727">
    <property type="entry name" value="PAAR_motif"/>
</dbReference>
<dbReference type="EMBL" id="NSCM01000035">
    <property type="protein sequence ID" value="RAX09728.1"/>
    <property type="molecule type" value="Genomic_DNA"/>
</dbReference>
<keyword evidence="4" id="KW-1185">Reference proteome</keyword>
<reference evidence="2" key="1">
    <citation type="submission" date="2017-08" db="EMBL/GenBank/DDBJ databases">
        <authorList>
            <person name="de Groot N.N."/>
        </authorList>
    </citation>
    <scope>NUCLEOTIDE SEQUENCE</scope>
    <source>
        <strain evidence="2">LJ24-63</strain>
    </source>
</reference>
<sequence length="92" mass="9493">MMFEGIIRLGDKLSSGGEVISASSSIEIDGKSAALLHDVVSCPLEGHGINRIVKANAQFISDGKLVAFDKALCQCGCYVISSTSKMGTGGEA</sequence>
<protein>
    <submittedName>
        <fullName evidence="1">PAAR domain-containing protein</fullName>
    </submittedName>
</protein>
<comment type="caution">
    <text evidence="2">The sequence shown here is derived from an EMBL/GenBank/DDBJ whole genome shotgun (WGS) entry which is preliminary data.</text>
</comment>
<dbReference type="EMBL" id="WSFC01000084">
    <property type="protein sequence ID" value="NDL05769.1"/>
    <property type="molecule type" value="Genomic_DNA"/>
</dbReference>
<dbReference type="Gene3D" id="2.60.200.60">
    <property type="match status" value="1"/>
</dbReference>
<dbReference type="CDD" id="cd14744">
    <property type="entry name" value="PAAR_CT_2"/>
    <property type="match status" value="1"/>
</dbReference>